<dbReference type="Pfam" id="PF02687">
    <property type="entry name" value="FtsX"/>
    <property type="match status" value="1"/>
</dbReference>
<keyword evidence="2" id="KW-1003">Cell membrane</keyword>
<organism evidence="9 10">
    <name type="scientific">Haloarcula nitratireducens</name>
    <dbReference type="NCBI Taxonomy" id="2487749"/>
    <lineage>
        <taxon>Archaea</taxon>
        <taxon>Methanobacteriati</taxon>
        <taxon>Methanobacteriota</taxon>
        <taxon>Stenosarchaea group</taxon>
        <taxon>Halobacteria</taxon>
        <taxon>Halobacteriales</taxon>
        <taxon>Haloarculaceae</taxon>
        <taxon>Haloarcula</taxon>
    </lineage>
</organism>
<feature type="transmembrane region" description="Helical" evidence="6">
    <location>
        <begin position="31"/>
        <end position="55"/>
    </location>
</feature>
<evidence type="ECO:0000256" key="5">
    <source>
        <dbReference type="ARBA" id="ARBA00023136"/>
    </source>
</evidence>
<evidence type="ECO:0000259" key="7">
    <source>
        <dbReference type="Pfam" id="PF02687"/>
    </source>
</evidence>
<reference evidence="9 10" key="1">
    <citation type="submission" date="2021-06" db="EMBL/GenBank/DDBJ databases">
        <title>Halomicroarcula sp. a new haloarchaeum isolated from saline soil.</title>
        <authorList>
            <person name="Duran-Viseras A."/>
            <person name="Sanchez-Porro C."/>
            <person name="Ventosa A."/>
        </authorList>
    </citation>
    <scope>NUCLEOTIDE SEQUENCE [LARGE SCALE GENOMIC DNA]</scope>
    <source>
        <strain evidence="9 10">F27</strain>
    </source>
</reference>
<keyword evidence="10" id="KW-1185">Reference proteome</keyword>
<sequence length="411" mass="42606">MRERGRRRLALVGLGVRRVVGRATGVSPRRVALSVLAVAVAIGFVVTVSGIALGLASQSTVQSDAVDYWIVPEDGGTTTAVAVDGPKLGAVHETAASLSTDDRIDHATPVQMSLLPVQTPATEGEEYVLAVGVVPDENAARIAGLSTRPLQPADPHYADGQYDGPWTGEAVVSDAAAELLGVAEGDSIHPQTDEQSRSFTVTHVDGAGLSTGGGSVPVMLVHLSELQSLTGAEASDQANQILVRTDAPGVESRLARTYPRTTVVSKGDLSARRLGTSNLALAVGVAAFLVVFVIGVLFVATMMGLEITADRRQLAVLDAIGFSPWSRAQVILAETLSITVCGGCCGVLLGSGGIAVTNLLAEQYLPVPAVARFHPALIAYGIGIAILIGLFAAPYPVFLSHRTLGKEDLLQ</sequence>
<gene>
    <name evidence="9" type="ORF">EGH23_03330</name>
</gene>
<evidence type="ECO:0000256" key="1">
    <source>
        <dbReference type="ARBA" id="ARBA00004651"/>
    </source>
</evidence>
<evidence type="ECO:0000256" key="2">
    <source>
        <dbReference type="ARBA" id="ARBA00022475"/>
    </source>
</evidence>
<dbReference type="InterPro" id="IPR025857">
    <property type="entry name" value="MacB_PCD"/>
</dbReference>
<dbReference type="PANTHER" id="PTHR43738:SF3">
    <property type="entry name" value="ABC TRANSPORTER PERMEASE"/>
    <property type="match status" value="1"/>
</dbReference>
<name>A0AAW4P7V9_9EURY</name>
<comment type="caution">
    <text evidence="9">The sequence shown here is derived from an EMBL/GenBank/DDBJ whole genome shotgun (WGS) entry which is preliminary data.</text>
</comment>
<feature type="domain" description="MacB-like periplasmic core" evidence="8">
    <location>
        <begin position="32"/>
        <end position="247"/>
    </location>
</feature>
<dbReference type="PANTHER" id="PTHR43738">
    <property type="entry name" value="ABC TRANSPORTER, MEMBRANE PROTEIN"/>
    <property type="match status" value="1"/>
</dbReference>
<dbReference type="Pfam" id="PF12704">
    <property type="entry name" value="MacB_PCD"/>
    <property type="match status" value="1"/>
</dbReference>
<dbReference type="InterPro" id="IPR051125">
    <property type="entry name" value="ABC-4/HrtB_transporter"/>
</dbReference>
<evidence type="ECO:0000256" key="3">
    <source>
        <dbReference type="ARBA" id="ARBA00022692"/>
    </source>
</evidence>
<keyword evidence="5 6" id="KW-0472">Membrane</keyword>
<dbReference type="GO" id="GO:0005886">
    <property type="term" value="C:plasma membrane"/>
    <property type="evidence" value="ECO:0007669"/>
    <property type="project" value="UniProtKB-SubCell"/>
</dbReference>
<evidence type="ECO:0000256" key="4">
    <source>
        <dbReference type="ARBA" id="ARBA00022989"/>
    </source>
</evidence>
<comment type="subcellular location">
    <subcellularLocation>
        <location evidence="1">Cell membrane</location>
        <topology evidence="1">Multi-pass membrane protein</topology>
    </subcellularLocation>
</comment>
<dbReference type="AlphaFoldDB" id="A0AAW4P7V9"/>
<feature type="domain" description="ABC3 transporter permease C-terminal" evidence="7">
    <location>
        <begin position="287"/>
        <end position="398"/>
    </location>
</feature>
<feature type="transmembrane region" description="Helical" evidence="6">
    <location>
        <begin position="336"/>
        <end position="361"/>
    </location>
</feature>
<keyword evidence="3 6" id="KW-0812">Transmembrane</keyword>
<dbReference type="RefSeq" id="WP_220578603.1">
    <property type="nucleotide sequence ID" value="NZ_RKLT01000001.1"/>
</dbReference>
<dbReference type="Proteomes" id="UP001430455">
    <property type="component" value="Unassembled WGS sequence"/>
</dbReference>
<evidence type="ECO:0000256" key="6">
    <source>
        <dbReference type="SAM" id="Phobius"/>
    </source>
</evidence>
<keyword evidence="4 6" id="KW-1133">Transmembrane helix</keyword>
<protein>
    <submittedName>
        <fullName evidence="9">ABC transporter permease</fullName>
    </submittedName>
</protein>
<evidence type="ECO:0000259" key="8">
    <source>
        <dbReference type="Pfam" id="PF12704"/>
    </source>
</evidence>
<evidence type="ECO:0000313" key="9">
    <source>
        <dbReference type="EMBL" id="MBX0293914.1"/>
    </source>
</evidence>
<feature type="transmembrane region" description="Helical" evidence="6">
    <location>
        <begin position="279"/>
        <end position="305"/>
    </location>
</feature>
<feature type="transmembrane region" description="Helical" evidence="6">
    <location>
        <begin position="373"/>
        <end position="395"/>
    </location>
</feature>
<accession>A0AAW4P7V9</accession>
<evidence type="ECO:0000313" key="10">
    <source>
        <dbReference type="Proteomes" id="UP001430455"/>
    </source>
</evidence>
<dbReference type="EMBL" id="RKLT01000001">
    <property type="protein sequence ID" value="MBX0293914.1"/>
    <property type="molecule type" value="Genomic_DNA"/>
</dbReference>
<dbReference type="InterPro" id="IPR003838">
    <property type="entry name" value="ABC3_permease_C"/>
</dbReference>
<proteinExistence type="predicted"/>